<sequence length="273" mass="30883">MHATQKLQPSDEPLSLYAIAIRHCRERLIVQPLAWTNRQLELLQCSFSEPSAASPALQSNFICPNDGTIFLNNFFRLQPIWPTWPSRETAIRMLLASPDCPLEASINLRVYFGNRRSKKLPCSVFYPRCDNSSGEPIKDVSPVAAHIEYNHIASLRQARFLPMMLRPNPPVKSIRLILWKRHSPACPLKDPYIVAILIALAQRRKFIMSECGRTIGAETIFPVKLLLTSDDRDSFHLYSANIPSSFLNMFENPKVPPPSDAVTVVVKFLASSQ</sequence>
<protein>
    <submittedName>
        <fullName evidence="1">Uncharacterized protein</fullName>
    </submittedName>
</protein>
<dbReference type="InParanoid" id="G9MSB2"/>
<organism evidence="1 2">
    <name type="scientific">Hypocrea virens (strain Gv29-8 / FGSC 10586)</name>
    <name type="common">Gliocladium virens</name>
    <name type="synonym">Trichoderma virens</name>
    <dbReference type="NCBI Taxonomy" id="413071"/>
    <lineage>
        <taxon>Eukaryota</taxon>
        <taxon>Fungi</taxon>
        <taxon>Dikarya</taxon>
        <taxon>Ascomycota</taxon>
        <taxon>Pezizomycotina</taxon>
        <taxon>Sordariomycetes</taxon>
        <taxon>Hypocreomycetidae</taxon>
        <taxon>Hypocreales</taxon>
        <taxon>Hypocreaceae</taxon>
        <taxon>Trichoderma</taxon>
    </lineage>
</organism>
<dbReference type="VEuPathDB" id="FungiDB:TRIVIDRAFT_222227"/>
<dbReference type="HOGENOM" id="CLU_1050466_0_0_1"/>
<dbReference type="eggNOG" id="ENOG502STGX">
    <property type="taxonomic scope" value="Eukaryota"/>
</dbReference>
<evidence type="ECO:0000313" key="2">
    <source>
        <dbReference type="Proteomes" id="UP000007115"/>
    </source>
</evidence>
<dbReference type="Proteomes" id="UP000007115">
    <property type="component" value="Unassembled WGS sequence"/>
</dbReference>
<accession>G9MSB2</accession>
<dbReference type="OrthoDB" id="5343483at2759"/>
<keyword evidence="2" id="KW-1185">Reference proteome</keyword>
<gene>
    <name evidence="1" type="ORF">TRIVIDRAFT_222227</name>
</gene>
<evidence type="ECO:0000313" key="1">
    <source>
        <dbReference type="EMBL" id="EHK22970.1"/>
    </source>
</evidence>
<comment type="caution">
    <text evidence="1">The sequence shown here is derived from an EMBL/GenBank/DDBJ whole genome shotgun (WGS) entry which is preliminary data.</text>
</comment>
<reference evidence="1 2" key="1">
    <citation type="journal article" date="2011" name="Genome Biol.">
        <title>Comparative genome sequence analysis underscores mycoparasitism as the ancestral life style of Trichoderma.</title>
        <authorList>
            <person name="Kubicek C.P."/>
            <person name="Herrera-Estrella A."/>
            <person name="Seidl-Seiboth V."/>
            <person name="Martinez D.A."/>
            <person name="Druzhinina I.S."/>
            <person name="Thon M."/>
            <person name="Zeilinger S."/>
            <person name="Casas-Flores S."/>
            <person name="Horwitz B.A."/>
            <person name="Mukherjee P.K."/>
            <person name="Mukherjee M."/>
            <person name="Kredics L."/>
            <person name="Alcaraz L.D."/>
            <person name="Aerts A."/>
            <person name="Antal Z."/>
            <person name="Atanasova L."/>
            <person name="Cervantes-Badillo M.G."/>
            <person name="Challacombe J."/>
            <person name="Chertkov O."/>
            <person name="McCluskey K."/>
            <person name="Coulpier F."/>
            <person name="Deshpande N."/>
            <person name="von Doehren H."/>
            <person name="Ebbole D.J."/>
            <person name="Esquivel-Naranjo E.U."/>
            <person name="Fekete E."/>
            <person name="Flipphi M."/>
            <person name="Glaser F."/>
            <person name="Gomez-Rodriguez E.Y."/>
            <person name="Gruber S."/>
            <person name="Han C."/>
            <person name="Henrissat B."/>
            <person name="Hermosa R."/>
            <person name="Hernandez-Onate M."/>
            <person name="Karaffa L."/>
            <person name="Kosti I."/>
            <person name="Le Crom S."/>
            <person name="Lindquist E."/>
            <person name="Lucas S."/>
            <person name="Luebeck M."/>
            <person name="Luebeck P.S."/>
            <person name="Margeot A."/>
            <person name="Metz B."/>
            <person name="Misra M."/>
            <person name="Nevalainen H."/>
            <person name="Omann M."/>
            <person name="Packer N."/>
            <person name="Perrone G."/>
            <person name="Uresti-Rivera E.E."/>
            <person name="Salamov A."/>
            <person name="Schmoll M."/>
            <person name="Seiboth B."/>
            <person name="Shapiro H."/>
            <person name="Sukno S."/>
            <person name="Tamayo-Ramos J.A."/>
            <person name="Tisch D."/>
            <person name="Wiest A."/>
            <person name="Wilkinson H.H."/>
            <person name="Zhang M."/>
            <person name="Coutinho P.M."/>
            <person name="Kenerley C.M."/>
            <person name="Monte E."/>
            <person name="Baker S.E."/>
            <person name="Grigoriev I.V."/>
        </authorList>
    </citation>
    <scope>NUCLEOTIDE SEQUENCE [LARGE SCALE GENOMIC DNA]</scope>
    <source>
        <strain evidence="2">Gv29-8 / FGSC 10586</strain>
    </source>
</reference>
<dbReference type="EMBL" id="ABDF02000006">
    <property type="protein sequence ID" value="EHK22970.1"/>
    <property type="molecule type" value="Genomic_DNA"/>
</dbReference>
<dbReference type="AlphaFoldDB" id="G9MSB2"/>
<proteinExistence type="predicted"/>
<dbReference type="RefSeq" id="XP_013957170.1">
    <property type="nucleotide sequence ID" value="XM_014101695.1"/>
</dbReference>
<dbReference type="GeneID" id="25791632"/>
<name>G9MSB2_HYPVG</name>
<dbReference type="OMA" id="SWRRERC"/>